<dbReference type="PRINTS" id="PR00080">
    <property type="entry name" value="SDRFAMILY"/>
</dbReference>
<organism evidence="5 6">
    <name type="scientific">Aeribacillus alveayuensis</name>
    <dbReference type="NCBI Taxonomy" id="279215"/>
    <lineage>
        <taxon>Bacteria</taxon>
        <taxon>Bacillati</taxon>
        <taxon>Bacillota</taxon>
        <taxon>Bacilli</taxon>
        <taxon>Bacillales</taxon>
        <taxon>Bacillaceae</taxon>
        <taxon>Aeribacillus</taxon>
    </lineage>
</organism>
<dbReference type="PANTHER" id="PTHR43618:SF8">
    <property type="entry name" value="7ALPHA-HYDROXYSTEROID DEHYDROGENASE"/>
    <property type="match status" value="1"/>
</dbReference>
<proteinExistence type="inferred from homology"/>
<evidence type="ECO:0000313" key="6">
    <source>
        <dbReference type="Proteomes" id="UP001225646"/>
    </source>
</evidence>
<dbReference type="Proteomes" id="UP001225646">
    <property type="component" value="Unassembled WGS sequence"/>
</dbReference>
<evidence type="ECO:0000256" key="1">
    <source>
        <dbReference type="ARBA" id="ARBA00006484"/>
    </source>
</evidence>
<dbReference type="PANTHER" id="PTHR43618">
    <property type="entry name" value="7-ALPHA-HYDROXYSTEROID DEHYDROGENASE"/>
    <property type="match status" value="1"/>
</dbReference>
<dbReference type="EMBL" id="JAUSTR010000003">
    <property type="protein sequence ID" value="MDQ0162140.1"/>
    <property type="molecule type" value="Genomic_DNA"/>
</dbReference>
<keyword evidence="3 5" id="KW-0560">Oxidoreductase</keyword>
<dbReference type="InterPro" id="IPR052178">
    <property type="entry name" value="Sec_Metab_Biosynth_SDR"/>
</dbReference>
<dbReference type="InterPro" id="IPR002347">
    <property type="entry name" value="SDR_fam"/>
</dbReference>
<reference evidence="5 6" key="1">
    <citation type="submission" date="2023-07" db="EMBL/GenBank/DDBJ databases">
        <title>Genomic Encyclopedia of Type Strains, Phase IV (KMG-IV): sequencing the most valuable type-strain genomes for metagenomic binning, comparative biology and taxonomic classification.</title>
        <authorList>
            <person name="Goeker M."/>
        </authorList>
    </citation>
    <scope>NUCLEOTIDE SEQUENCE [LARGE SCALE GENOMIC DNA]</scope>
    <source>
        <strain evidence="5 6">DSM 19092</strain>
    </source>
</reference>
<dbReference type="CDD" id="cd05233">
    <property type="entry name" value="SDR_c"/>
    <property type="match status" value="1"/>
</dbReference>
<dbReference type="PRINTS" id="PR00081">
    <property type="entry name" value="GDHRDH"/>
</dbReference>
<dbReference type="InterPro" id="IPR036291">
    <property type="entry name" value="NAD(P)-bd_dom_sf"/>
</dbReference>
<comment type="similarity">
    <text evidence="1 4">Belongs to the short-chain dehydrogenases/reductases (SDR) family.</text>
</comment>
<evidence type="ECO:0000313" key="5">
    <source>
        <dbReference type="EMBL" id="MDQ0162140.1"/>
    </source>
</evidence>
<dbReference type="Gene3D" id="3.40.50.720">
    <property type="entry name" value="NAD(P)-binding Rossmann-like Domain"/>
    <property type="match status" value="1"/>
</dbReference>
<dbReference type="GO" id="GO:0008874">
    <property type="term" value="F:gluconate 5-dehydrogenase activity"/>
    <property type="evidence" value="ECO:0007669"/>
    <property type="project" value="UniProtKB-EC"/>
</dbReference>
<evidence type="ECO:0000256" key="2">
    <source>
        <dbReference type="ARBA" id="ARBA00022857"/>
    </source>
</evidence>
<keyword evidence="2" id="KW-0521">NADP</keyword>
<gene>
    <name evidence="5" type="ORF">J2S06_001216</name>
</gene>
<comment type="caution">
    <text evidence="5">The sequence shown here is derived from an EMBL/GenBank/DDBJ whole genome shotgun (WGS) entry which is preliminary data.</text>
</comment>
<dbReference type="NCBIfam" id="NF006070">
    <property type="entry name" value="PRK08213.1"/>
    <property type="match status" value="1"/>
</dbReference>
<sequence length="257" mass="28018">MMLEKLFHLQNNVAVITGGGTGLGKQMAEVLAACGCRVALCSRKVDNCQKAAETLQTKYGTKAKGYQCFVQKEESVQQFVSQVIDEFGQIDILINNSGTTWGASVEEMPLEAWQKVIDVNVTGTFLMSKEVGKTMMKQKYGKIINIGSVAGMKAEPPEILNAIGYSTSKAAIHHFTKDLARKWAKYNIYVNAIAPGFFHTKMTDYTLRQKGDEIKKRNPLGKIGDFTSLQGAVLFFASPASNFVTGQILAVDGGSSL</sequence>
<evidence type="ECO:0000256" key="3">
    <source>
        <dbReference type="ARBA" id="ARBA00023002"/>
    </source>
</evidence>
<dbReference type="Pfam" id="PF00106">
    <property type="entry name" value="adh_short"/>
    <property type="match status" value="1"/>
</dbReference>
<name>A0ABT9VMN6_9BACI</name>
<evidence type="ECO:0000256" key="4">
    <source>
        <dbReference type="RuleBase" id="RU000363"/>
    </source>
</evidence>
<dbReference type="SUPFAM" id="SSF51735">
    <property type="entry name" value="NAD(P)-binding Rossmann-fold domains"/>
    <property type="match status" value="1"/>
</dbReference>
<protein>
    <submittedName>
        <fullName evidence="5">Gluconate 5-dehydrogenase</fullName>
        <ecNumber evidence="5">1.1.1.69</ecNumber>
    </submittedName>
</protein>
<keyword evidence="6" id="KW-1185">Reference proteome</keyword>
<dbReference type="EC" id="1.1.1.69" evidence="5"/>
<accession>A0ABT9VMN6</accession>